<keyword evidence="3" id="KW-1185">Reference proteome</keyword>
<reference evidence="4" key="1">
    <citation type="submission" date="2022-11" db="UniProtKB">
        <authorList>
            <consortium name="WormBaseParasite"/>
        </authorList>
    </citation>
    <scope>IDENTIFICATION</scope>
</reference>
<sequence>MSRKKFNLLLLNLLLYLLYSAAANESSEEEYNSEGSEYAPSEDSAFVDAKSKDKEGSLSINKINDEKEGTSTSWQVTKKKLAQIYECQTKLFGNEVAIKREFNLDVVTQKKIIENYLKENSQFEEAYERYKKTYHTENEIE</sequence>
<feature type="region of interest" description="Disordered" evidence="1">
    <location>
        <begin position="29"/>
        <end position="54"/>
    </location>
</feature>
<proteinExistence type="predicted"/>
<protein>
    <submittedName>
        <fullName evidence="4">Uncharacterized protein</fullName>
    </submittedName>
</protein>
<organism evidence="3 4">
    <name type="scientific">Meloidogyne floridensis</name>
    <dbReference type="NCBI Taxonomy" id="298350"/>
    <lineage>
        <taxon>Eukaryota</taxon>
        <taxon>Metazoa</taxon>
        <taxon>Ecdysozoa</taxon>
        <taxon>Nematoda</taxon>
        <taxon>Chromadorea</taxon>
        <taxon>Rhabditida</taxon>
        <taxon>Tylenchina</taxon>
        <taxon>Tylenchomorpha</taxon>
        <taxon>Tylenchoidea</taxon>
        <taxon>Meloidogynidae</taxon>
        <taxon>Meloidogyninae</taxon>
        <taxon>Meloidogyne</taxon>
    </lineage>
</organism>
<evidence type="ECO:0000313" key="3">
    <source>
        <dbReference type="Proteomes" id="UP000887560"/>
    </source>
</evidence>
<feature type="chain" id="PRO_5037526390" evidence="2">
    <location>
        <begin position="24"/>
        <end position="141"/>
    </location>
</feature>
<accession>A0A915NGE9</accession>
<dbReference type="Proteomes" id="UP000887560">
    <property type="component" value="Unplaced"/>
</dbReference>
<evidence type="ECO:0000256" key="2">
    <source>
        <dbReference type="SAM" id="SignalP"/>
    </source>
</evidence>
<feature type="signal peptide" evidence="2">
    <location>
        <begin position="1"/>
        <end position="23"/>
    </location>
</feature>
<dbReference type="AlphaFoldDB" id="A0A915NGE9"/>
<evidence type="ECO:0000256" key="1">
    <source>
        <dbReference type="SAM" id="MobiDB-lite"/>
    </source>
</evidence>
<evidence type="ECO:0000313" key="4">
    <source>
        <dbReference type="WBParaSite" id="scf7180000416700.g600"/>
    </source>
</evidence>
<name>A0A915NGE9_9BILA</name>
<dbReference type="WBParaSite" id="scf7180000416700.g600">
    <property type="protein sequence ID" value="scf7180000416700.g600"/>
    <property type="gene ID" value="scf7180000416700.g600"/>
</dbReference>
<keyword evidence="2" id="KW-0732">Signal</keyword>